<dbReference type="Proteomes" id="UP000283260">
    <property type="component" value="Unassembled WGS sequence"/>
</dbReference>
<sequence>MILAITEVISRLDGKPIENGSSTESAIVTIKGTTSKANQLIRFYDNDVEAPGTTSDQDSKWFIYSSTLGAGVHKFKVKPQWSDEVSNEWVITVLSSNTH</sequence>
<name>A0A423JG62_9PSED</name>
<reference evidence="1 2" key="1">
    <citation type="submission" date="2016-10" db="EMBL/GenBank/DDBJ databases">
        <title>Comparative genome analysis of multiple Pseudomonas spp. focuses on biocontrol and plant growth promoting traits.</title>
        <authorList>
            <person name="Tao X.-Y."/>
            <person name="Taylor C.G."/>
        </authorList>
    </citation>
    <scope>NUCLEOTIDE SEQUENCE [LARGE SCALE GENOMIC DNA]</scope>
    <source>
        <strain evidence="1 2">94G2</strain>
    </source>
</reference>
<accession>A0A423JG62</accession>
<gene>
    <name evidence="1" type="ORF">BK661_02235</name>
</gene>
<evidence type="ECO:0000313" key="1">
    <source>
        <dbReference type="EMBL" id="RON36671.1"/>
    </source>
</evidence>
<proteinExistence type="predicted"/>
<evidence type="ECO:0000313" key="2">
    <source>
        <dbReference type="Proteomes" id="UP000283260"/>
    </source>
</evidence>
<dbReference type="EMBL" id="MOBL01000002">
    <property type="protein sequence ID" value="RON36671.1"/>
    <property type="molecule type" value="Genomic_DNA"/>
</dbReference>
<protein>
    <submittedName>
        <fullName evidence="1">Uncharacterized protein</fullName>
    </submittedName>
</protein>
<dbReference type="RefSeq" id="WP_123494418.1">
    <property type="nucleotide sequence ID" value="NZ_JBNDKA010000001.1"/>
</dbReference>
<comment type="caution">
    <text evidence="1">The sequence shown here is derived from an EMBL/GenBank/DDBJ whole genome shotgun (WGS) entry which is preliminary data.</text>
</comment>
<organism evidence="1 2">
    <name type="scientific">Pseudomonas frederiksbergensis</name>
    <dbReference type="NCBI Taxonomy" id="104087"/>
    <lineage>
        <taxon>Bacteria</taxon>
        <taxon>Pseudomonadati</taxon>
        <taxon>Pseudomonadota</taxon>
        <taxon>Gammaproteobacteria</taxon>
        <taxon>Pseudomonadales</taxon>
        <taxon>Pseudomonadaceae</taxon>
        <taxon>Pseudomonas</taxon>
    </lineage>
</organism>
<dbReference type="AlphaFoldDB" id="A0A423JG62"/>